<organism evidence="2 3">
    <name type="scientific">Penicillium salamii</name>
    <dbReference type="NCBI Taxonomy" id="1612424"/>
    <lineage>
        <taxon>Eukaryota</taxon>
        <taxon>Fungi</taxon>
        <taxon>Dikarya</taxon>
        <taxon>Ascomycota</taxon>
        <taxon>Pezizomycotina</taxon>
        <taxon>Eurotiomycetes</taxon>
        <taxon>Eurotiomycetidae</taxon>
        <taxon>Eurotiales</taxon>
        <taxon>Aspergillaceae</taxon>
        <taxon>Penicillium</taxon>
    </lineage>
</organism>
<comment type="caution">
    <text evidence="2">The sequence shown here is derived from an EMBL/GenBank/DDBJ whole genome shotgun (WGS) entry which is preliminary data.</text>
</comment>
<reference evidence="2" key="1">
    <citation type="submission" date="2021-07" db="EMBL/GenBank/DDBJ databases">
        <authorList>
            <person name="Branca A.L. A."/>
        </authorList>
    </citation>
    <scope>NUCLEOTIDE SEQUENCE</scope>
</reference>
<name>A0A9W4IXE6_9EURO</name>
<dbReference type="InterPro" id="IPR002925">
    <property type="entry name" value="Dienelactn_hydro"/>
</dbReference>
<dbReference type="EMBL" id="CAJVPD010000199">
    <property type="protein sequence ID" value="CAG8365050.1"/>
    <property type="molecule type" value="Genomic_DNA"/>
</dbReference>
<dbReference type="Proteomes" id="UP001152592">
    <property type="component" value="Unassembled WGS sequence"/>
</dbReference>
<dbReference type="GO" id="GO:0072330">
    <property type="term" value="P:monocarboxylic acid biosynthetic process"/>
    <property type="evidence" value="ECO:0007669"/>
    <property type="project" value="UniProtKB-ARBA"/>
</dbReference>
<proteinExistence type="predicted"/>
<feature type="domain" description="Dienelactone hydrolase" evidence="1">
    <location>
        <begin position="15"/>
        <end position="78"/>
    </location>
</feature>
<evidence type="ECO:0000313" key="2">
    <source>
        <dbReference type="EMBL" id="CAG8365050.1"/>
    </source>
</evidence>
<sequence>MFRSKTKVDKILWLGRDFLFTTAQRHESEQILDQLEVPYEINMFSDVDHGFAVRCDLTKPRQKFAKEQAFDQAANWFDIFLKE</sequence>
<protein>
    <recommendedName>
        <fullName evidence="1">Dienelactone hydrolase domain-containing protein</fullName>
    </recommendedName>
</protein>
<dbReference type="InterPro" id="IPR029058">
    <property type="entry name" value="AB_hydrolase_fold"/>
</dbReference>
<dbReference type="OrthoDB" id="371463at2759"/>
<evidence type="ECO:0000313" key="3">
    <source>
        <dbReference type="Proteomes" id="UP001152592"/>
    </source>
</evidence>
<gene>
    <name evidence="2" type="ORF">PSALAMII_LOCUS4032</name>
</gene>
<dbReference type="GO" id="GO:0017000">
    <property type="term" value="P:antibiotic biosynthetic process"/>
    <property type="evidence" value="ECO:0007669"/>
    <property type="project" value="UniProtKB-ARBA"/>
</dbReference>
<dbReference type="AlphaFoldDB" id="A0A9W4IXE6"/>
<dbReference type="Pfam" id="PF01738">
    <property type="entry name" value="DLH"/>
    <property type="match status" value="1"/>
</dbReference>
<accession>A0A9W4IXE6</accession>
<evidence type="ECO:0000259" key="1">
    <source>
        <dbReference type="Pfam" id="PF01738"/>
    </source>
</evidence>
<dbReference type="GO" id="GO:0016787">
    <property type="term" value="F:hydrolase activity"/>
    <property type="evidence" value="ECO:0007669"/>
    <property type="project" value="InterPro"/>
</dbReference>
<dbReference type="Gene3D" id="3.40.50.1820">
    <property type="entry name" value="alpha/beta hydrolase"/>
    <property type="match status" value="1"/>
</dbReference>